<sequence>MLLFGLFYMAARNLWRPFAFTLVVLIGTLLVAWPLLFIVAPAFWILAAVQAQRMFREHYMRLGWDEIDPWHQDDEA</sequence>
<dbReference type="KEGG" id="stax:MC45_07525"/>
<dbReference type="HOGENOM" id="CLU_2652628_0_0_5"/>
<proteinExistence type="predicted"/>
<evidence type="ECO:0000256" key="1">
    <source>
        <dbReference type="SAM" id="Phobius"/>
    </source>
</evidence>
<accession>A0A097EFB0</accession>
<keyword evidence="1" id="KW-1133">Transmembrane helix</keyword>
<feature type="transmembrane region" description="Helical" evidence="1">
    <location>
        <begin position="20"/>
        <end position="46"/>
    </location>
</feature>
<reference evidence="2 3" key="1">
    <citation type="submission" date="2014-09" db="EMBL/GenBank/DDBJ databases">
        <title>Using Illumina technology Improving SMRT sequencing Genome Assembly by RASTools.</title>
        <authorList>
            <person name="Zhou Y."/>
            <person name="Ma T."/>
            <person name="Liu T."/>
        </authorList>
    </citation>
    <scope>NUCLEOTIDE SEQUENCE [LARGE SCALE GENOMIC DNA]</scope>
    <source>
        <strain evidence="2 3">ATCC 55669</strain>
    </source>
</reference>
<name>A0A097EFB0_9SPHN</name>
<keyword evidence="3" id="KW-1185">Reference proteome</keyword>
<dbReference type="EMBL" id="CP009571">
    <property type="protein sequence ID" value="AIT06259.1"/>
    <property type="molecule type" value="Genomic_DNA"/>
</dbReference>
<keyword evidence="1" id="KW-0472">Membrane</keyword>
<evidence type="ECO:0000313" key="2">
    <source>
        <dbReference type="EMBL" id="AIT06259.1"/>
    </source>
</evidence>
<keyword evidence="1" id="KW-0812">Transmembrane</keyword>
<dbReference type="AlphaFoldDB" id="A0A097EFB0"/>
<evidence type="ECO:0000313" key="3">
    <source>
        <dbReference type="Proteomes" id="UP000033200"/>
    </source>
</evidence>
<dbReference type="Proteomes" id="UP000033200">
    <property type="component" value="Chromosome"/>
</dbReference>
<protein>
    <submittedName>
        <fullName evidence="2">Uncharacterized protein</fullName>
    </submittedName>
</protein>
<organism evidence="2 3">
    <name type="scientific">Sphingomonas taxi</name>
    <dbReference type="NCBI Taxonomy" id="1549858"/>
    <lineage>
        <taxon>Bacteria</taxon>
        <taxon>Pseudomonadati</taxon>
        <taxon>Pseudomonadota</taxon>
        <taxon>Alphaproteobacteria</taxon>
        <taxon>Sphingomonadales</taxon>
        <taxon>Sphingomonadaceae</taxon>
        <taxon>Sphingomonas</taxon>
    </lineage>
</organism>
<gene>
    <name evidence="2" type="ORF">MC45_07525</name>
</gene>